<sequence length="166" mass="18768">MSSKERREEKLSYYGRRIVGLKAYMYFWLPVITVLLISGIVQYITAWDGNALGFVVQLVLSVTAVWAWVTIYDVSSISWVSNIIFLIVFGVGMIINIIPLFSGSAELMGTSIFGGFLGRYMMVISIVVSGFFLIFVGFYLGMFCKHKVFFRSSLKTLQKFSEDETA</sequence>
<comment type="caution">
    <text evidence="2">The sequence shown here is derived from an EMBL/GenBank/DDBJ whole genome shotgun (WGS) entry which is preliminary data.</text>
</comment>
<protein>
    <submittedName>
        <fullName evidence="2">Uncharacterized protein</fullName>
    </submittedName>
</protein>
<organism evidence="2 3">
    <name type="scientific">Gehongia tenuis</name>
    <dbReference type="NCBI Taxonomy" id="2763655"/>
    <lineage>
        <taxon>Bacteria</taxon>
        <taxon>Bacillati</taxon>
        <taxon>Bacillota</taxon>
        <taxon>Clostridia</taxon>
        <taxon>Christensenellales</taxon>
        <taxon>Christensenellaceae</taxon>
        <taxon>Gehongia</taxon>
    </lineage>
</organism>
<dbReference type="EMBL" id="JACRSR010000003">
    <property type="protein sequence ID" value="MBC8531778.1"/>
    <property type="molecule type" value="Genomic_DNA"/>
</dbReference>
<feature type="transmembrane region" description="Helical" evidence="1">
    <location>
        <begin position="21"/>
        <end position="45"/>
    </location>
</feature>
<reference evidence="2" key="1">
    <citation type="submission" date="2020-08" db="EMBL/GenBank/DDBJ databases">
        <title>Genome public.</title>
        <authorList>
            <person name="Liu C."/>
            <person name="Sun Q."/>
        </authorList>
    </citation>
    <scope>NUCLEOTIDE SEQUENCE</scope>
    <source>
        <strain evidence="2">NSJ-53</strain>
    </source>
</reference>
<evidence type="ECO:0000313" key="3">
    <source>
        <dbReference type="Proteomes" id="UP000623172"/>
    </source>
</evidence>
<accession>A0A926D5K4</accession>
<feature type="transmembrane region" description="Helical" evidence="1">
    <location>
        <begin position="83"/>
        <end position="101"/>
    </location>
</feature>
<dbReference type="Proteomes" id="UP000623172">
    <property type="component" value="Unassembled WGS sequence"/>
</dbReference>
<dbReference type="RefSeq" id="WP_249316398.1">
    <property type="nucleotide sequence ID" value="NZ_JACRSR010000003.1"/>
</dbReference>
<evidence type="ECO:0000313" key="2">
    <source>
        <dbReference type="EMBL" id="MBC8531778.1"/>
    </source>
</evidence>
<feature type="transmembrane region" description="Helical" evidence="1">
    <location>
        <begin position="51"/>
        <end position="71"/>
    </location>
</feature>
<keyword evidence="1" id="KW-0812">Transmembrane</keyword>
<feature type="transmembrane region" description="Helical" evidence="1">
    <location>
        <begin position="121"/>
        <end position="142"/>
    </location>
</feature>
<gene>
    <name evidence="2" type="ORF">H8696_07960</name>
</gene>
<keyword evidence="1" id="KW-0472">Membrane</keyword>
<proteinExistence type="predicted"/>
<keyword evidence="1" id="KW-1133">Transmembrane helix</keyword>
<dbReference type="AlphaFoldDB" id="A0A926D5K4"/>
<evidence type="ECO:0000256" key="1">
    <source>
        <dbReference type="SAM" id="Phobius"/>
    </source>
</evidence>
<keyword evidence="3" id="KW-1185">Reference proteome</keyword>
<name>A0A926D5K4_9FIRM</name>